<feature type="compositionally biased region" description="Low complexity" evidence="8">
    <location>
        <begin position="103"/>
        <end position="135"/>
    </location>
</feature>
<evidence type="ECO:0000313" key="10">
    <source>
        <dbReference type="Proteomes" id="UP000076532"/>
    </source>
</evidence>
<dbReference type="PANTHER" id="PTHR13437">
    <property type="entry name" value="NUCLEOPORIN P58/P45 NUCLEOPORIN-LIKE PROTEIN 1"/>
    <property type="match status" value="1"/>
</dbReference>
<evidence type="ECO:0000313" key="9">
    <source>
        <dbReference type="EMBL" id="KZP31766.1"/>
    </source>
</evidence>
<dbReference type="Gene3D" id="6.10.140.1350">
    <property type="match status" value="1"/>
</dbReference>
<keyword evidence="10" id="KW-1185">Reference proteome</keyword>
<dbReference type="GO" id="GO:0051028">
    <property type="term" value="P:mRNA transport"/>
    <property type="evidence" value="ECO:0007669"/>
    <property type="project" value="UniProtKB-KW"/>
</dbReference>
<feature type="compositionally biased region" description="Polar residues" evidence="8">
    <location>
        <begin position="25"/>
        <end position="48"/>
    </location>
</feature>
<protein>
    <recommendedName>
        <fullName evidence="11">Nucleoporin Nup54 alpha-helical domain-containing protein</fullName>
    </recommendedName>
</protein>
<dbReference type="Pfam" id="PF13634">
    <property type="entry name" value="Nucleoporin_FG"/>
    <property type="match status" value="2"/>
</dbReference>
<evidence type="ECO:0008006" key="11">
    <source>
        <dbReference type="Google" id="ProtNLM"/>
    </source>
</evidence>
<evidence type="ECO:0000256" key="4">
    <source>
        <dbReference type="ARBA" id="ARBA00022927"/>
    </source>
</evidence>
<dbReference type="OrthoDB" id="2538017at2759"/>
<comment type="subcellular location">
    <subcellularLocation>
        <location evidence="1">Nucleus</location>
        <location evidence="1">Nuclear pore complex</location>
    </subcellularLocation>
</comment>
<organism evidence="9 10">
    <name type="scientific">Athelia psychrophila</name>
    <dbReference type="NCBI Taxonomy" id="1759441"/>
    <lineage>
        <taxon>Eukaryota</taxon>
        <taxon>Fungi</taxon>
        <taxon>Dikarya</taxon>
        <taxon>Basidiomycota</taxon>
        <taxon>Agaricomycotina</taxon>
        <taxon>Agaricomycetes</taxon>
        <taxon>Agaricomycetidae</taxon>
        <taxon>Atheliales</taxon>
        <taxon>Atheliaceae</taxon>
        <taxon>Athelia</taxon>
    </lineage>
</organism>
<name>A0A166UK04_9AGAM</name>
<evidence type="ECO:0000256" key="2">
    <source>
        <dbReference type="ARBA" id="ARBA00022448"/>
    </source>
</evidence>
<keyword evidence="5" id="KW-0811">Translocation</keyword>
<dbReference type="GO" id="GO:0017056">
    <property type="term" value="F:structural constituent of nuclear pore"/>
    <property type="evidence" value="ECO:0007669"/>
    <property type="project" value="InterPro"/>
</dbReference>
<evidence type="ECO:0000256" key="7">
    <source>
        <dbReference type="ARBA" id="ARBA00023242"/>
    </source>
</evidence>
<sequence length="408" mass="43783">SSSAFGIKSQAPASASLFGQSTAAKPSIFGSTQPTTGFGASTQPQAQGSIFGGGQQQAGAPSTGLFGQPAAQQQPASTGLFGQPATATQQQPQSNLFGSSLFGSTNTANQTTQQQGQGLFGSTNNQQQQQQPNQPTFGGWGSTAGNTNALQPQATLPAGSNAWGSSLLGQQNKPQTASNTPTGAPLFTRSTKFNDLPDQVKKSFEDIEAHIQGRLQVSSDLKQRKLGDEPTKGQELIYGVHKDLVNTSSIIQSDAMFTKDIKAKADQAVEDTIVATRIVDGFRNPQQHGAYLKNHATFPLEFFNRITEQMRERLHWYKNTIEQIERKLSSSPAQPQTTPQAISTTLQAQHATFILLASKTATLDADLKKIKALYTQLWRTKTGSMRDPFNDLDKNGGDDLGLDAMHVR</sequence>
<feature type="compositionally biased region" description="Low complexity" evidence="8">
    <location>
        <begin position="83"/>
        <end position="93"/>
    </location>
</feature>
<evidence type="ECO:0000256" key="3">
    <source>
        <dbReference type="ARBA" id="ARBA00022816"/>
    </source>
</evidence>
<dbReference type="InterPro" id="IPR025574">
    <property type="entry name" value="Nucleoporin_FG_rpt"/>
</dbReference>
<dbReference type="STRING" id="436010.A0A166UK04"/>
<dbReference type="AlphaFoldDB" id="A0A166UK04"/>
<feature type="compositionally biased region" description="Polar residues" evidence="8">
    <location>
        <begin position="162"/>
        <end position="191"/>
    </location>
</feature>
<accession>A0A166UK04</accession>
<keyword evidence="4" id="KW-0653">Protein transport</keyword>
<feature type="non-terminal residue" evidence="9">
    <location>
        <position position="1"/>
    </location>
</feature>
<dbReference type="InterPro" id="IPR024882">
    <property type="entry name" value="NUP58/p45/49"/>
</dbReference>
<evidence type="ECO:0000256" key="6">
    <source>
        <dbReference type="ARBA" id="ARBA00023132"/>
    </source>
</evidence>
<dbReference type="GO" id="GO:0008139">
    <property type="term" value="F:nuclear localization sequence binding"/>
    <property type="evidence" value="ECO:0007669"/>
    <property type="project" value="InterPro"/>
</dbReference>
<proteinExistence type="predicted"/>
<keyword evidence="3" id="KW-0509">mRNA transport</keyword>
<gene>
    <name evidence="9" type="ORF">FIBSPDRAFT_724031</name>
</gene>
<evidence type="ECO:0000256" key="1">
    <source>
        <dbReference type="ARBA" id="ARBA00004567"/>
    </source>
</evidence>
<keyword evidence="7" id="KW-0539">Nucleus</keyword>
<dbReference type="EMBL" id="KV417488">
    <property type="protein sequence ID" value="KZP31766.1"/>
    <property type="molecule type" value="Genomic_DNA"/>
</dbReference>
<dbReference type="GO" id="GO:0005643">
    <property type="term" value="C:nuclear pore"/>
    <property type="evidence" value="ECO:0007669"/>
    <property type="project" value="UniProtKB-SubCell"/>
</dbReference>
<keyword evidence="6" id="KW-0906">Nuclear pore complex</keyword>
<feature type="region of interest" description="Disordered" evidence="8">
    <location>
        <begin position="25"/>
        <end position="191"/>
    </location>
</feature>
<evidence type="ECO:0000256" key="5">
    <source>
        <dbReference type="ARBA" id="ARBA00023010"/>
    </source>
</evidence>
<feature type="compositionally biased region" description="Polar residues" evidence="8">
    <location>
        <begin position="143"/>
        <end position="154"/>
    </location>
</feature>
<dbReference type="Proteomes" id="UP000076532">
    <property type="component" value="Unassembled WGS sequence"/>
</dbReference>
<reference evidence="9 10" key="1">
    <citation type="journal article" date="2016" name="Mol. Biol. Evol.">
        <title>Comparative Genomics of Early-Diverging Mushroom-Forming Fungi Provides Insights into the Origins of Lignocellulose Decay Capabilities.</title>
        <authorList>
            <person name="Nagy L.G."/>
            <person name="Riley R."/>
            <person name="Tritt A."/>
            <person name="Adam C."/>
            <person name="Daum C."/>
            <person name="Floudas D."/>
            <person name="Sun H."/>
            <person name="Yadav J.S."/>
            <person name="Pangilinan J."/>
            <person name="Larsson K.H."/>
            <person name="Matsuura K."/>
            <person name="Barry K."/>
            <person name="Labutti K."/>
            <person name="Kuo R."/>
            <person name="Ohm R.A."/>
            <person name="Bhattacharya S.S."/>
            <person name="Shirouzu T."/>
            <person name="Yoshinaga Y."/>
            <person name="Martin F.M."/>
            <person name="Grigoriev I.V."/>
            <person name="Hibbett D.S."/>
        </authorList>
    </citation>
    <scope>NUCLEOTIDE SEQUENCE [LARGE SCALE GENOMIC DNA]</scope>
    <source>
        <strain evidence="9 10">CBS 109695</strain>
    </source>
</reference>
<evidence type="ECO:0000256" key="8">
    <source>
        <dbReference type="SAM" id="MobiDB-lite"/>
    </source>
</evidence>
<dbReference type="PANTHER" id="PTHR13437:SF2">
    <property type="entry name" value="NUCLEOPORIN P58_P45"/>
    <property type="match status" value="1"/>
</dbReference>
<keyword evidence="2" id="KW-0813">Transport</keyword>
<dbReference type="GO" id="GO:0015031">
    <property type="term" value="P:protein transport"/>
    <property type="evidence" value="ECO:0007669"/>
    <property type="project" value="UniProtKB-KW"/>
</dbReference>